<keyword evidence="7" id="KW-0961">Cell wall biogenesis/degradation</keyword>
<keyword evidence="11" id="KW-1185">Reference proteome</keyword>
<dbReference type="GO" id="GO:0000272">
    <property type="term" value="P:polysaccharide catabolic process"/>
    <property type="evidence" value="ECO:0007669"/>
    <property type="project" value="UniProtKB-KW"/>
</dbReference>
<dbReference type="GO" id="GO:0042973">
    <property type="term" value="F:glucan endo-1,3-beta-D-glucosidase activity"/>
    <property type="evidence" value="ECO:0007669"/>
    <property type="project" value="UniProtKB-EC"/>
</dbReference>
<dbReference type="Pfam" id="PF17652">
    <property type="entry name" value="Glyco_hydro81C"/>
    <property type="match status" value="1"/>
</dbReference>
<evidence type="ECO:0000256" key="7">
    <source>
        <dbReference type="ARBA" id="ARBA00023316"/>
    </source>
</evidence>
<keyword evidence="4" id="KW-0378">Hydrolase</keyword>
<keyword evidence="8" id="KW-0624">Polysaccharide degradation</keyword>
<dbReference type="EC" id="3.2.1.39" evidence="3"/>
<dbReference type="PANTHER" id="PTHR31983:SF22">
    <property type="entry name" value="GLUCAN ENDO-1,3-BETA-D-GLUCOSIDASE"/>
    <property type="match status" value="1"/>
</dbReference>
<evidence type="ECO:0000256" key="6">
    <source>
        <dbReference type="ARBA" id="ARBA00023295"/>
    </source>
</evidence>
<evidence type="ECO:0000313" key="11">
    <source>
        <dbReference type="Proteomes" id="UP000265520"/>
    </source>
</evidence>
<evidence type="ECO:0000256" key="3">
    <source>
        <dbReference type="ARBA" id="ARBA00012780"/>
    </source>
</evidence>
<evidence type="ECO:0000256" key="4">
    <source>
        <dbReference type="ARBA" id="ARBA00022801"/>
    </source>
</evidence>
<gene>
    <name evidence="10" type="ORF">A2U01_0011811</name>
</gene>
<evidence type="ECO:0000256" key="2">
    <source>
        <dbReference type="ARBA" id="ARBA00010730"/>
    </source>
</evidence>
<protein>
    <recommendedName>
        <fullName evidence="3">glucan endo-1,3-beta-D-glucosidase</fullName>
        <ecNumber evidence="3">3.2.1.39</ecNumber>
    </recommendedName>
</protein>
<dbReference type="EMBL" id="LXQA010019262">
    <property type="protein sequence ID" value="MCH90888.1"/>
    <property type="molecule type" value="Genomic_DNA"/>
</dbReference>
<evidence type="ECO:0000256" key="1">
    <source>
        <dbReference type="ARBA" id="ARBA00000382"/>
    </source>
</evidence>
<proteinExistence type="inferred from homology"/>
<dbReference type="AlphaFoldDB" id="A0A392MW11"/>
<name>A0A392MW11_9FABA</name>
<dbReference type="InterPro" id="IPR040720">
    <property type="entry name" value="GH81_C"/>
</dbReference>
<comment type="similarity">
    <text evidence="2">Belongs to the glycosyl hydrolase 81 family.</text>
</comment>
<evidence type="ECO:0000256" key="5">
    <source>
        <dbReference type="ARBA" id="ARBA00023277"/>
    </source>
</evidence>
<evidence type="ECO:0000259" key="9">
    <source>
        <dbReference type="Pfam" id="PF17652"/>
    </source>
</evidence>
<reference evidence="10 11" key="1">
    <citation type="journal article" date="2018" name="Front. Plant Sci.">
        <title>Red Clover (Trifolium pratense) and Zigzag Clover (T. medium) - A Picture of Genomic Similarities and Differences.</title>
        <authorList>
            <person name="Dluhosova J."/>
            <person name="Istvanek J."/>
            <person name="Nedelnik J."/>
            <person name="Repkova J."/>
        </authorList>
    </citation>
    <scope>NUCLEOTIDE SEQUENCE [LARGE SCALE GENOMIC DNA]</scope>
    <source>
        <strain evidence="11">cv. 10/8</strain>
        <tissue evidence="10">Leaf</tissue>
    </source>
</reference>
<evidence type="ECO:0000313" key="10">
    <source>
        <dbReference type="EMBL" id="MCH90888.1"/>
    </source>
</evidence>
<sequence>MYEKIFSKTNKVIGVLWSNKRDSGLWFGLAEWKDCRLDIQLLPLCPISEVLFSNFGYVKELVEWTLPALKRDGG</sequence>
<feature type="domain" description="Glycosyl hydrolase family 81 C-terminal" evidence="9">
    <location>
        <begin position="4"/>
        <end position="69"/>
    </location>
</feature>
<dbReference type="GO" id="GO:0052861">
    <property type="term" value="F:endo-1,3(4)-beta-glucanase activity"/>
    <property type="evidence" value="ECO:0007669"/>
    <property type="project" value="InterPro"/>
</dbReference>
<dbReference type="InterPro" id="IPR005200">
    <property type="entry name" value="Endo-beta-glucanase"/>
</dbReference>
<dbReference type="GO" id="GO:0071555">
    <property type="term" value="P:cell wall organization"/>
    <property type="evidence" value="ECO:0007669"/>
    <property type="project" value="UniProtKB-KW"/>
</dbReference>
<keyword evidence="6" id="KW-0326">Glycosidase</keyword>
<keyword evidence="5" id="KW-0119">Carbohydrate metabolism</keyword>
<dbReference type="PANTHER" id="PTHR31983">
    <property type="entry name" value="ENDO-1,3(4)-BETA-GLUCANASE 1"/>
    <property type="match status" value="1"/>
</dbReference>
<accession>A0A392MW11</accession>
<organism evidence="10 11">
    <name type="scientific">Trifolium medium</name>
    <dbReference type="NCBI Taxonomy" id="97028"/>
    <lineage>
        <taxon>Eukaryota</taxon>
        <taxon>Viridiplantae</taxon>
        <taxon>Streptophyta</taxon>
        <taxon>Embryophyta</taxon>
        <taxon>Tracheophyta</taxon>
        <taxon>Spermatophyta</taxon>
        <taxon>Magnoliopsida</taxon>
        <taxon>eudicotyledons</taxon>
        <taxon>Gunneridae</taxon>
        <taxon>Pentapetalae</taxon>
        <taxon>rosids</taxon>
        <taxon>fabids</taxon>
        <taxon>Fabales</taxon>
        <taxon>Fabaceae</taxon>
        <taxon>Papilionoideae</taxon>
        <taxon>50 kb inversion clade</taxon>
        <taxon>NPAAA clade</taxon>
        <taxon>Hologalegina</taxon>
        <taxon>IRL clade</taxon>
        <taxon>Trifolieae</taxon>
        <taxon>Trifolium</taxon>
    </lineage>
</organism>
<dbReference type="Proteomes" id="UP000265520">
    <property type="component" value="Unassembled WGS sequence"/>
</dbReference>
<comment type="catalytic activity">
    <reaction evidence="1">
        <text>Hydrolysis of (1-&gt;3)-beta-D-glucosidic linkages in (1-&gt;3)-beta-D-glucans.</text>
        <dbReference type="EC" id="3.2.1.39"/>
    </reaction>
</comment>
<comment type="caution">
    <text evidence="10">The sequence shown here is derived from an EMBL/GenBank/DDBJ whole genome shotgun (WGS) entry which is preliminary data.</text>
</comment>
<evidence type="ECO:0000256" key="8">
    <source>
        <dbReference type="ARBA" id="ARBA00023326"/>
    </source>
</evidence>